<keyword evidence="1" id="KW-0479">Metal-binding</keyword>
<dbReference type="HOGENOM" id="CLU_067767_0_0_7"/>
<name>A0A0H3A736_NITV4</name>
<dbReference type="Pfam" id="PF01656">
    <property type="entry name" value="CbiA"/>
    <property type="match status" value="1"/>
</dbReference>
<dbReference type="Pfam" id="PF00037">
    <property type="entry name" value="Fer4"/>
    <property type="match status" value="1"/>
</dbReference>
<dbReference type="Gene3D" id="3.40.50.300">
    <property type="entry name" value="P-loop containing nucleotide triphosphate hydrolases"/>
    <property type="match status" value="2"/>
</dbReference>
<dbReference type="PROSITE" id="PS51379">
    <property type="entry name" value="4FE4S_FER_2"/>
    <property type="match status" value="2"/>
</dbReference>
<accession>A0A0H3A736</accession>
<dbReference type="InterPro" id="IPR017900">
    <property type="entry name" value="4Fe4S_Fe_S_CS"/>
</dbReference>
<dbReference type="SUPFAM" id="SSF52540">
    <property type="entry name" value="P-loop containing nucleoside triphosphate hydrolases"/>
    <property type="match status" value="1"/>
</dbReference>
<protein>
    <submittedName>
        <fullName evidence="5">Cobyrinic acid a,c-diamide synthase</fullName>
    </submittedName>
</protein>
<keyword evidence="2" id="KW-0408">Iron</keyword>
<evidence type="ECO:0000256" key="3">
    <source>
        <dbReference type="ARBA" id="ARBA00023014"/>
    </source>
</evidence>
<sequence>MNIAVASGKGGTGKTTVAVNLAASYAMQGLPVTLVDCDVEEPNAHLFVDARWQVRSLCGVPVPAIDPDRCLGESCRRCVEACRFKALAMLGGELLVFAELCHGCGLCELVCPAGVVGTASRPVGEVRQGVASCHVHGETCHMAFRDGVLRVGEAMATPLIKAVKRTAEDANATSHAGHDITLWDCPPGTACATINALDGADFVVLVAESTAFGLHDLRLAVGLVRHLGLPHGIVINRFGMGDDRVATWAASEGIDVLGRLPFSLEAASRNAGGGLLLDASHDLEAAYRDLGARLLEKGIRS</sequence>
<dbReference type="GO" id="GO:0046872">
    <property type="term" value="F:metal ion binding"/>
    <property type="evidence" value="ECO:0007669"/>
    <property type="project" value="UniProtKB-KW"/>
</dbReference>
<reference evidence="6" key="1">
    <citation type="journal article" date="2009" name="Environ. Microbiol.">
        <title>Contribution of mobile genetic elements to Desulfovibrio vulgaris genome plasticity.</title>
        <authorList>
            <person name="Walker C.B."/>
            <person name="Stolyar S."/>
            <person name="Chivian D."/>
            <person name="Pinel N."/>
            <person name="Gabster J.A."/>
            <person name="Dehal P.S."/>
            <person name="He Z."/>
            <person name="Yang Z.K."/>
            <person name="Yen H.C."/>
            <person name="Zhou J."/>
            <person name="Wall J.D."/>
            <person name="Hazen T.C."/>
            <person name="Arkin A.P."/>
            <person name="Stahl D.A."/>
        </authorList>
    </citation>
    <scope>NUCLEOTIDE SEQUENCE [LARGE SCALE GENOMIC DNA]</scope>
    <source>
        <strain evidence="6">DP4</strain>
    </source>
</reference>
<dbReference type="InterPro" id="IPR017896">
    <property type="entry name" value="4Fe4S_Fe-S-bd"/>
</dbReference>
<proteinExistence type="predicted"/>
<keyword evidence="3" id="KW-0411">Iron-sulfur</keyword>
<dbReference type="EMBL" id="CP000527">
    <property type="protein sequence ID" value="ABM28147.1"/>
    <property type="molecule type" value="Genomic_DNA"/>
</dbReference>
<dbReference type="PANTHER" id="PTHR43063">
    <property type="entry name" value="4FE-4S CLUSTER CONTAINING PARA FAMILY ATPASE PROTEIN"/>
    <property type="match status" value="1"/>
</dbReference>
<dbReference type="AlphaFoldDB" id="A0A0H3A736"/>
<dbReference type="PROSITE" id="PS00198">
    <property type="entry name" value="4FE4S_FER_1"/>
    <property type="match status" value="1"/>
</dbReference>
<dbReference type="Gene3D" id="3.30.70.20">
    <property type="match status" value="1"/>
</dbReference>
<evidence type="ECO:0000256" key="2">
    <source>
        <dbReference type="ARBA" id="ARBA00023004"/>
    </source>
</evidence>
<dbReference type="InterPro" id="IPR002586">
    <property type="entry name" value="CobQ/CobB/MinD/ParA_Nub-bd_dom"/>
</dbReference>
<dbReference type="GO" id="GO:0051536">
    <property type="term" value="F:iron-sulfur cluster binding"/>
    <property type="evidence" value="ECO:0007669"/>
    <property type="project" value="UniProtKB-KW"/>
</dbReference>
<dbReference type="SUPFAM" id="SSF54862">
    <property type="entry name" value="4Fe-4S ferredoxins"/>
    <property type="match status" value="1"/>
</dbReference>
<dbReference type="KEGG" id="dvl:Dvul_1127"/>
<organism evidence="5 6">
    <name type="scientific">Nitratidesulfovibrio vulgaris (strain DP4)</name>
    <name type="common">Desulfovibrio vulgaris</name>
    <dbReference type="NCBI Taxonomy" id="391774"/>
    <lineage>
        <taxon>Bacteria</taxon>
        <taxon>Pseudomonadati</taxon>
        <taxon>Thermodesulfobacteriota</taxon>
        <taxon>Desulfovibrionia</taxon>
        <taxon>Desulfovibrionales</taxon>
        <taxon>Desulfovibrionaceae</taxon>
        <taxon>Nitratidesulfovibrio</taxon>
    </lineage>
</organism>
<feature type="domain" description="4Fe-4S ferredoxin-type" evidence="4">
    <location>
        <begin position="93"/>
        <end position="121"/>
    </location>
</feature>
<dbReference type="PANTHER" id="PTHR43063:SF1">
    <property type="entry name" value="4FE-4S CLUSTER CONTAINING PARA FAMILY ATPASE PROTEIN"/>
    <property type="match status" value="1"/>
</dbReference>
<dbReference type="Proteomes" id="UP000009173">
    <property type="component" value="Chromosome"/>
</dbReference>
<dbReference type="RefSeq" id="WP_011792081.1">
    <property type="nucleotide sequence ID" value="NC_008751.1"/>
</dbReference>
<evidence type="ECO:0000259" key="4">
    <source>
        <dbReference type="PROSITE" id="PS51379"/>
    </source>
</evidence>
<dbReference type="InterPro" id="IPR027417">
    <property type="entry name" value="P-loop_NTPase"/>
</dbReference>
<evidence type="ECO:0000313" key="6">
    <source>
        <dbReference type="Proteomes" id="UP000009173"/>
    </source>
</evidence>
<feature type="domain" description="4Fe-4S ferredoxin-type" evidence="4">
    <location>
        <begin position="61"/>
        <end position="92"/>
    </location>
</feature>
<evidence type="ECO:0000256" key="1">
    <source>
        <dbReference type="ARBA" id="ARBA00022723"/>
    </source>
</evidence>
<gene>
    <name evidence="5" type="ordered locus">Dvul_1127</name>
</gene>
<evidence type="ECO:0000313" key="5">
    <source>
        <dbReference type="EMBL" id="ABM28147.1"/>
    </source>
</evidence>